<dbReference type="Proteomes" id="UP000501747">
    <property type="component" value="Chromosome"/>
</dbReference>
<evidence type="ECO:0008006" key="4">
    <source>
        <dbReference type="Google" id="ProtNLM"/>
    </source>
</evidence>
<evidence type="ECO:0000313" key="3">
    <source>
        <dbReference type="Proteomes" id="UP000501747"/>
    </source>
</evidence>
<gene>
    <name evidence="2" type="ORF">G7082_05330</name>
</gene>
<feature type="region of interest" description="Disordered" evidence="1">
    <location>
        <begin position="117"/>
        <end position="140"/>
    </location>
</feature>
<evidence type="ECO:0000313" key="2">
    <source>
        <dbReference type="EMBL" id="QIL47995.1"/>
    </source>
</evidence>
<reference evidence="2 3" key="1">
    <citation type="submission" date="2020-03" db="EMBL/GenBank/DDBJ databases">
        <title>Vagococcus sp. nov., isolated from beetles.</title>
        <authorList>
            <person name="Hyun D.-W."/>
            <person name="Bae J.-W."/>
        </authorList>
    </citation>
    <scope>NUCLEOTIDE SEQUENCE [LARGE SCALE GENOMIC DNA]</scope>
    <source>
        <strain evidence="2 3">HDW17B</strain>
    </source>
</reference>
<keyword evidence="3" id="KW-1185">Reference proteome</keyword>
<dbReference type="EMBL" id="CP049887">
    <property type="protein sequence ID" value="QIL47995.1"/>
    <property type="molecule type" value="Genomic_DNA"/>
</dbReference>
<name>A0A6G8AST8_9ENTE</name>
<dbReference type="KEGG" id="vhy:G7082_05330"/>
<organism evidence="2 3">
    <name type="scientific">Vagococcus hydrophili</name>
    <dbReference type="NCBI Taxonomy" id="2714947"/>
    <lineage>
        <taxon>Bacteria</taxon>
        <taxon>Bacillati</taxon>
        <taxon>Bacillota</taxon>
        <taxon>Bacilli</taxon>
        <taxon>Lactobacillales</taxon>
        <taxon>Enterococcaceae</taxon>
        <taxon>Vagococcus</taxon>
    </lineage>
</organism>
<dbReference type="AlphaFoldDB" id="A0A6G8AST8"/>
<sequence length="140" mass="15771">MEKKKQVVGTIILFFSLFLVTACKGSADIQSNWYAVNKENQKARIEITENEIKIKPDGAKEEVYSYKQVGTGIENNRSYKTLEVVNQGSLSVVFPNRKDKDKAVLLVPNNSDSPMEGKISWSLGKEDYPDSEMFNSSLKN</sequence>
<dbReference type="RefSeq" id="WP_166034159.1">
    <property type="nucleotide sequence ID" value="NZ_CP049887.1"/>
</dbReference>
<accession>A0A6G8AST8</accession>
<dbReference type="PROSITE" id="PS51257">
    <property type="entry name" value="PROKAR_LIPOPROTEIN"/>
    <property type="match status" value="1"/>
</dbReference>
<protein>
    <recommendedName>
        <fullName evidence="4">Lipoprotein</fullName>
    </recommendedName>
</protein>
<proteinExistence type="predicted"/>
<evidence type="ECO:0000256" key="1">
    <source>
        <dbReference type="SAM" id="MobiDB-lite"/>
    </source>
</evidence>